<feature type="region of interest" description="Disordered" evidence="3">
    <location>
        <begin position="1"/>
        <end position="64"/>
    </location>
</feature>
<dbReference type="OrthoDB" id="1049195at2759"/>
<dbReference type="InterPro" id="IPR000504">
    <property type="entry name" value="RRM_dom"/>
</dbReference>
<dbReference type="EMBL" id="MCGR01000001">
    <property type="protein sequence ID" value="ORY92425.1"/>
    <property type="molecule type" value="Genomic_DNA"/>
</dbReference>
<feature type="compositionally biased region" description="Low complexity" evidence="3">
    <location>
        <begin position="201"/>
        <end position="210"/>
    </location>
</feature>
<dbReference type="GO" id="GO:0005737">
    <property type="term" value="C:cytoplasm"/>
    <property type="evidence" value="ECO:0007669"/>
    <property type="project" value="TreeGrafter"/>
</dbReference>
<evidence type="ECO:0000313" key="5">
    <source>
        <dbReference type="EMBL" id="ORY92425.1"/>
    </source>
</evidence>
<feature type="domain" description="RRM" evidence="4">
    <location>
        <begin position="65"/>
        <end position="143"/>
    </location>
</feature>
<feature type="compositionally biased region" description="Low complexity" evidence="3">
    <location>
        <begin position="491"/>
        <end position="506"/>
    </location>
</feature>
<dbReference type="PROSITE" id="PS50102">
    <property type="entry name" value="RRM"/>
    <property type="match status" value="2"/>
</dbReference>
<evidence type="ECO:0000256" key="3">
    <source>
        <dbReference type="SAM" id="MobiDB-lite"/>
    </source>
</evidence>
<comment type="caution">
    <text evidence="5">The sequence shown here is derived from an EMBL/GenBank/DDBJ whole genome shotgun (WGS) entry which is preliminary data.</text>
</comment>
<feature type="domain" description="RRM" evidence="4">
    <location>
        <begin position="418"/>
        <end position="479"/>
    </location>
</feature>
<dbReference type="PANTHER" id="PTHR23003">
    <property type="entry name" value="RNA RECOGNITION MOTIF RRM DOMAIN CONTAINING PROTEIN"/>
    <property type="match status" value="1"/>
</dbReference>
<feature type="compositionally biased region" description="Polar residues" evidence="3">
    <location>
        <begin position="295"/>
        <end position="313"/>
    </location>
</feature>
<dbReference type="SMART" id="SM00360">
    <property type="entry name" value="RRM"/>
    <property type="match status" value="2"/>
</dbReference>
<dbReference type="InterPro" id="IPR035979">
    <property type="entry name" value="RBD_domain_sf"/>
</dbReference>
<feature type="compositionally biased region" description="Pro residues" evidence="3">
    <location>
        <begin position="481"/>
        <end position="490"/>
    </location>
</feature>
<dbReference type="FunFam" id="3.30.70.330:FF:000145">
    <property type="entry name" value="Putative RNP domain-containing protein"/>
    <property type="match status" value="1"/>
</dbReference>
<dbReference type="Pfam" id="PF00076">
    <property type="entry name" value="RRM_1"/>
    <property type="match status" value="2"/>
</dbReference>
<reference evidence="5 6" key="1">
    <citation type="submission" date="2016-07" db="EMBL/GenBank/DDBJ databases">
        <title>Pervasive Adenine N6-methylation of Active Genes in Fungi.</title>
        <authorList>
            <consortium name="DOE Joint Genome Institute"/>
            <person name="Mondo S.J."/>
            <person name="Dannebaum R.O."/>
            <person name="Kuo R.C."/>
            <person name="Labutti K."/>
            <person name="Haridas S."/>
            <person name="Kuo A."/>
            <person name="Salamov A."/>
            <person name="Ahrendt S.R."/>
            <person name="Lipzen A."/>
            <person name="Sullivan W."/>
            <person name="Andreopoulos W.B."/>
            <person name="Clum A."/>
            <person name="Lindquist E."/>
            <person name="Daum C."/>
            <person name="Ramamoorthy G.K."/>
            <person name="Gryganskyi A."/>
            <person name="Culley D."/>
            <person name="Magnuson J.K."/>
            <person name="James T.Y."/>
            <person name="O'Malley M.A."/>
            <person name="Stajich J.E."/>
            <person name="Spatafora J.W."/>
            <person name="Visel A."/>
            <person name="Grigoriev I.V."/>
        </authorList>
    </citation>
    <scope>NUCLEOTIDE SEQUENCE [LARGE SCALE GENOMIC DNA]</scope>
    <source>
        <strain evidence="5 6">62-1032</strain>
    </source>
</reference>
<organism evidence="5 6">
    <name type="scientific">Leucosporidium creatinivorum</name>
    <dbReference type="NCBI Taxonomy" id="106004"/>
    <lineage>
        <taxon>Eukaryota</taxon>
        <taxon>Fungi</taxon>
        <taxon>Dikarya</taxon>
        <taxon>Basidiomycota</taxon>
        <taxon>Pucciniomycotina</taxon>
        <taxon>Microbotryomycetes</taxon>
        <taxon>Leucosporidiales</taxon>
        <taxon>Leucosporidium</taxon>
    </lineage>
</organism>
<dbReference type="SUPFAM" id="SSF54928">
    <property type="entry name" value="RNA-binding domain, RBD"/>
    <property type="match status" value="2"/>
</dbReference>
<feature type="compositionally biased region" description="Low complexity" evidence="3">
    <location>
        <begin position="237"/>
        <end position="274"/>
    </location>
</feature>
<feature type="compositionally biased region" description="Pro residues" evidence="3">
    <location>
        <begin position="14"/>
        <end position="30"/>
    </location>
</feature>
<evidence type="ECO:0000313" key="6">
    <source>
        <dbReference type="Proteomes" id="UP000193467"/>
    </source>
</evidence>
<feature type="compositionally biased region" description="Pro residues" evidence="3">
    <location>
        <begin position="211"/>
        <end position="220"/>
    </location>
</feature>
<feature type="compositionally biased region" description="Low complexity" evidence="3">
    <location>
        <begin position="281"/>
        <end position="294"/>
    </location>
</feature>
<feature type="compositionally biased region" description="Pro residues" evidence="3">
    <location>
        <begin position="519"/>
        <end position="530"/>
    </location>
</feature>
<dbReference type="InParanoid" id="A0A1Y2G3B7"/>
<dbReference type="InterPro" id="IPR012677">
    <property type="entry name" value="Nucleotide-bd_a/b_plait_sf"/>
</dbReference>
<name>A0A1Y2G3B7_9BASI</name>
<gene>
    <name evidence="5" type="ORF">BCR35DRAFT_827</name>
</gene>
<evidence type="ECO:0000259" key="4">
    <source>
        <dbReference type="PROSITE" id="PS50102"/>
    </source>
</evidence>
<feature type="compositionally biased region" description="Polar residues" evidence="3">
    <location>
        <begin position="343"/>
        <end position="352"/>
    </location>
</feature>
<dbReference type="Gene3D" id="3.30.70.330">
    <property type="match status" value="2"/>
</dbReference>
<dbReference type="Proteomes" id="UP000193467">
    <property type="component" value="Unassembled WGS sequence"/>
</dbReference>
<dbReference type="GO" id="GO:0003729">
    <property type="term" value="F:mRNA binding"/>
    <property type="evidence" value="ECO:0007669"/>
    <property type="project" value="TreeGrafter"/>
</dbReference>
<evidence type="ECO:0000256" key="1">
    <source>
        <dbReference type="ARBA" id="ARBA00022884"/>
    </source>
</evidence>
<dbReference type="PANTHER" id="PTHR23003:SF3">
    <property type="entry name" value="FI21236P1-RELATED"/>
    <property type="match status" value="1"/>
</dbReference>
<protein>
    <recommendedName>
        <fullName evidence="4">RRM domain-containing protein</fullName>
    </recommendedName>
</protein>
<sequence length="530" mass="56810">MASPDPSFDHHHLIPPPPPPPLPLIPPPPNQYLSHRPNINSATPSQLRSPSWSQRPHTPVQDSRTQLFVSNLPFRVRWQDLKDLMRKCGTVLRADVALTPSDGRSRGFGVVLFSRAEDALKAIEVYHGYSWQTRILDVRIDSHDPRGELALAEANRQTAMQQQAERYQLAVQQQAVPVQWAQPPNMLGQAQGMFGGGAGGLPPNHQQGMMMPPPPPPPLPNDSSSSNGLPPPIPQFPSTASNSNPSTSPLLPSAAVSPHLTTTTSSSPNLSHSSTNHHHSATTSPLLTSTTTPTISNHGSSGERTPNLGSLQGEQMGENGGLHGEGARENGARSEQDDGRGTPTLNGDSFHSSAGAGAGYGFQQGGGGYGGPPPLTQQQAQQAQQMVMMMMLMNYYQQQQGSQRGLGPSPVPAQYVGRHLFVGNLPFNCQWQELKDLMRQCGSVLRADIAQGPDGRSRGFGSVLFATSQDAERAVQQLNIPHPPSQPLPPSQAVSLRPLSPLLSHLPPAPNCLSTRTPPTQPPRPAASER</sequence>
<feature type="region of interest" description="Disordered" evidence="3">
    <location>
        <begin position="187"/>
        <end position="381"/>
    </location>
</feature>
<proteinExistence type="predicted"/>
<dbReference type="InterPro" id="IPR050374">
    <property type="entry name" value="RRT5_SRSF_SR"/>
</dbReference>
<dbReference type="GO" id="GO:1990904">
    <property type="term" value="C:ribonucleoprotein complex"/>
    <property type="evidence" value="ECO:0007669"/>
    <property type="project" value="TreeGrafter"/>
</dbReference>
<accession>A0A1Y2G3B7</accession>
<feature type="compositionally biased region" description="Basic and acidic residues" evidence="3">
    <location>
        <begin position="325"/>
        <end position="340"/>
    </location>
</feature>
<dbReference type="AlphaFoldDB" id="A0A1Y2G3B7"/>
<dbReference type="GO" id="GO:0005634">
    <property type="term" value="C:nucleus"/>
    <property type="evidence" value="ECO:0007669"/>
    <property type="project" value="TreeGrafter"/>
</dbReference>
<feature type="region of interest" description="Disordered" evidence="3">
    <location>
        <begin position="479"/>
        <end position="530"/>
    </location>
</feature>
<dbReference type="STRING" id="106004.A0A1Y2G3B7"/>
<feature type="compositionally biased region" description="Polar residues" evidence="3">
    <location>
        <begin position="31"/>
        <end position="64"/>
    </location>
</feature>
<keyword evidence="6" id="KW-1185">Reference proteome</keyword>
<feature type="compositionally biased region" description="Gly residues" evidence="3">
    <location>
        <begin position="356"/>
        <end position="370"/>
    </location>
</feature>
<keyword evidence="1 2" id="KW-0694">RNA-binding</keyword>
<evidence type="ECO:0000256" key="2">
    <source>
        <dbReference type="PROSITE-ProRule" id="PRU00176"/>
    </source>
</evidence>